<evidence type="ECO:0000313" key="2">
    <source>
        <dbReference type="EMBL" id="KAH7948370.1"/>
    </source>
</evidence>
<reference evidence="2" key="1">
    <citation type="journal article" date="2020" name="Cell">
        <title>Large-Scale Comparative Analyses of Tick Genomes Elucidate Their Genetic Diversity and Vector Capacities.</title>
        <authorList>
            <consortium name="Tick Genome and Microbiome Consortium (TIGMIC)"/>
            <person name="Jia N."/>
            <person name="Wang J."/>
            <person name="Shi W."/>
            <person name="Du L."/>
            <person name="Sun Y."/>
            <person name="Zhan W."/>
            <person name="Jiang J.F."/>
            <person name="Wang Q."/>
            <person name="Zhang B."/>
            <person name="Ji P."/>
            <person name="Bell-Sakyi L."/>
            <person name="Cui X.M."/>
            <person name="Yuan T.T."/>
            <person name="Jiang B.G."/>
            <person name="Yang W.F."/>
            <person name="Lam T.T."/>
            <person name="Chang Q.C."/>
            <person name="Ding S.J."/>
            <person name="Wang X.J."/>
            <person name="Zhu J.G."/>
            <person name="Ruan X.D."/>
            <person name="Zhao L."/>
            <person name="Wei J.T."/>
            <person name="Ye R.Z."/>
            <person name="Que T.C."/>
            <person name="Du C.H."/>
            <person name="Zhou Y.H."/>
            <person name="Cheng J.X."/>
            <person name="Dai P.F."/>
            <person name="Guo W.B."/>
            <person name="Han X.H."/>
            <person name="Huang E.J."/>
            <person name="Li L.F."/>
            <person name="Wei W."/>
            <person name="Gao Y.C."/>
            <person name="Liu J.Z."/>
            <person name="Shao H.Z."/>
            <person name="Wang X."/>
            <person name="Wang C.C."/>
            <person name="Yang T.C."/>
            <person name="Huo Q.B."/>
            <person name="Li W."/>
            <person name="Chen H.Y."/>
            <person name="Chen S.E."/>
            <person name="Zhou L.G."/>
            <person name="Ni X.B."/>
            <person name="Tian J.H."/>
            <person name="Sheng Y."/>
            <person name="Liu T."/>
            <person name="Pan Y.S."/>
            <person name="Xia L.Y."/>
            <person name="Li J."/>
            <person name="Zhao F."/>
            <person name="Cao W.C."/>
        </authorList>
    </citation>
    <scope>NUCLEOTIDE SEQUENCE</scope>
    <source>
        <strain evidence="2">Rsan-2018</strain>
    </source>
</reference>
<reference evidence="2" key="2">
    <citation type="submission" date="2021-09" db="EMBL/GenBank/DDBJ databases">
        <authorList>
            <person name="Jia N."/>
            <person name="Wang J."/>
            <person name="Shi W."/>
            <person name="Du L."/>
            <person name="Sun Y."/>
            <person name="Zhan W."/>
            <person name="Jiang J."/>
            <person name="Wang Q."/>
            <person name="Zhang B."/>
            <person name="Ji P."/>
            <person name="Sakyi L.B."/>
            <person name="Cui X."/>
            <person name="Yuan T."/>
            <person name="Jiang B."/>
            <person name="Yang W."/>
            <person name="Lam T.T.-Y."/>
            <person name="Chang Q."/>
            <person name="Ding S."/>
            <person name="Wang X."/>
            <person name="Zhu J."/>
            <person name="Ruan X."/>
            <person name="Zhao L."/>
            <person name="Wei J."/>
            <person name="Que T."/>
            <person name="Du C."/>
            <person name="Cheng J."/>
            <person name="Dai P."/>
            <person name="Han X."/>
            <person name="Huang E."/>
            <person name="Gao Y."/>
            <person name="Liu J."/>
            <person name="Shao H."/>
            <person name="Ye R."/>
            <person name="Li L."/>
            <person name="Wei W."/>
            <person name="Wang X."/>
            <person name="Wang C."/>
            <person name="Huo Q."/>
            <person name="Li W."/>
            <person name="Guo W."/>
            <person name="Chen H."/>
            <person name="Chen S."/>
            <person name="Zhou L."/>
            <person name="Zhou L."/>
            <person name="Ni X."/>
            <person name="Tian J."/>
            <person name="Zhou Y."/>
            <person name="Sheng Y."/>
            <person name="Liu T."/>
            <person name="Pan Y."/>
            <person name="Xia L."/>
            <person name="Li J."/>
            <person name="Zhao F."/>
            <person name="Cao W."/>
        </authorList>
    </citation>
    <scope>NUCLEOTIDE SEQUENCE</scope>
    <source>
        <strain evidence="2">Rsan-2018</strain>
        <tissue evidence="2">Larvae</tissue>
    </source>
</reference>
<dbReference type="Proteomes" id="UP000821837">
    <property type="component" value="Chromosome 6"/>
</dbReference>
<sequence length="195" mass="21600">MLEAKTASVQLEKLPSTSSHKAEIQSWLTQTNIPWSNNQLKLELIQLVNQNKHRFSGYRIDALAKFAGLVITLFGFLDAFFNAIQMAWSQVKEYIAANNSSFTLAGVKELLDVAIALVTPEKWARDCANVVRLEGEGWERDGTIESTLDSIIITLGSDSSSCSDSSDSWVLQRREVAAIRFLSHGACGQWATDAF</sequence>
<accession>A0A9D4PPM8</accession>
<evidence type="ECO:0000313" key="3">
    <source>
        <dbReference type="Proteomes" id="UP000821837"/>
    </source>
</evidence>
<evidence type="ECO:0000256" key="1">
    <source>
        <dbReference type="SAM" id="Phobius"/>
    </source>
</evidence>
<feature type="transmembrane region" description="Helical" evidence="1">
    <location>
        <begin position="62"/>
        <end position="81"/>
    </location>
</feature>
<gene>
    <name evidence="2" type="ORF">HPB52_020954</name>
</gene>
<keyword evidence="3" id="KW-1185">Reference proteome</keyword>
<comment type="caution">
    <text evidence="2">The sequence shown here is derived from an EMBL/GenBank/DDBJ whole genome shotgun (WGS) entry which is preliminary data.</text>
</comment>
<dbReference type="VEuPathDB" id="VectorBase:RSAN_049573"/>
<dbReference type="AlphaFoldDB" id="A0A9D4PPM8"/>
<keyword evidence="1" id="KW-0812">Transmembrane</keyword>
<proteinExistence type="predicted"/>
<keyword evidence="1" id="KW-0472">Membrane</keyword>
<protein>
    <submittedName>
        <fullName evidence="2">Uncharacterized protein</fullName>
    </submittedName>
</protein>
<dbReference type="EMBL" id="JABSTV010001252">
    <property type="protein sequence ID" value="KAH7948370.1"/>
    <property type="molecule type" value="Genomic_DNA"/>
</dbReference>
<name>A0A9D4PPM8_RHISA</name>
<keyword evidence="1" id="KW-1133">Transmembrane helix</keyword>
<organism evidence="2 3">
    <name type="scientific">Rhipicephalus sanguineus</name>
    <name type="common">Brown dog tick</name>
    <name type="synonym">Ixodes sanguineus</name>
    <dbReference type="NCBI Taxonomy" id="34632"/>
    <lineage>
        <taxon>Eukaryota</taxon>
        <taxon>Metazoa</taxon>
        <taxon>Ecdysozoa</taxon>
        <taxon>Arthropoda</taxon>
        <taxon>Chelicerata</taxon>
        <taxon>Arachnida</taxon>
        <taxon>Acari</taxon>
        <taxon>Parasitiformes</taxon>
        <taxon>Ixodida</taxon>
        <taxon>Ixodoidea</taxon>
        <taxon>Ixodidae</taxon>
        <taxon>Rhipicephalinae</taxon>
        <taxon>Rhipicephalus</taxon>
        <taxon>Rhipicephalus</taxon>
    </lineage>
</organism>